<dbReference type="EC" id="2.7.7.7" evidence="5"/>
<dbReference type="Proteomes" id="UP001153328">
    <property type="component" value="Unassembled WGS sequence"/>
</dbReference>
<comment type="caution">
    <text evidence="5">The sequence shown here is derived from an EMBL/GenBank/DDBJ whole genome shotgun (WGS) entry which is preliminary data.</text>
</comment>
<dbReference type="InterPro" id="IPR001126">
    <property type="entry name" value="UmuC"/>
</dbReference>
<evidence type="ECO:0000256" key="3">
    <source>
        <dbReference type="ARBA" id="ARBA00025589"/>
    </source>
</evidence>
<feature type="domain" description="UmuC" evidence="4">
    <location>
        <begin position="25"/>
        <end position="129"/>
    </location>
</feature>
<dbReference type="PANTHER" id="PTHR35369:SF2">
    <property type="entry name" value="BLR3025 PROTEIN"/>
    <property type="match status" value="1"/>
</dbReference>
<evidence type="ECO:0000259" key="4">
    <source>
        <dbReference type="PROSITE" id="PS50173"/>
    </source>
</evidence>
<dbReference type="RefSeq" id="WP_205048709.1">
    <property type="nucleotide sequence ID" value="NZ_CAJVAX010000022.1"/>
</dbReference>
<dbReference type="SUPFAM" id="SSF56672">
    <property type="entry name" value="DNA/RNA polymerases"/>
    <property type="match status" value="1"/>
</dbReference>
<dbReference type="AlphaFoldDB" id="A0A9W4MGT7"/>
<dbReference type="PROSITE" id="PS50173">
    <property type="entry name" value="UMUC"/>
    <property type="match status" value="1"/>
</dbReference>
<comment type="similarity">
    <text evidence="1">Belongs to the DNA polymerase type-Y family.</text>
</comment>
<protein>
    <submittedName>
        <fullName evidence="5">DNA polymerase IV</fullName>
        <ecNumber evidence="5">2.7.7.7</ecNumber>
    </submittedName>
</protein>
<evidence type="ECO:0000256" key="1">
    <source>
        <dbReference type="ARBA" id="ARBA00010945"/>
    </source>
</evidence>
<dbReference type="EMBL" id="CAJVAX010000022">
    <property type="protein sequence ID" value="CAG7657349.1"/>
    <property type="molecule type" value="Genomic_DNA"/>
</dbReference>
<proteinExistence type="inferred from homology"/>
<sequence length="338" mass="35885">MTAARHVLHVQLFLPKTGGEALYAQVLEVLQDVTPLVQAIPPDGADLDVTGSLRFWKVDAHDLAYLVQARLVALLDLRGACVGAGGNRMISAMAAAVTPPGQVTVVGTTQEAVAAFLRPQPVAALPGIGPATARSLRRYGIATVGAVADLPPVTLQRILGAAAGRAIRERALGHDPRPVTPEALPRFHSRSADFPADVLDHQQHRTALLSLAEQLGGTLREERQVAGSMTLTVRYADKSTSVRTRVLPEYTAHSAALAGAAHELYQRLGLQRARVRAIRLRLDDLRPADRATRQLTLDPRADKARAAEAASDRARARFGPTAVVPAALATQAGCGRSS</sequence>
<gene>
    <name evidence="5" type="primary">dinB</name>
    <name evidence="5" type="ORF">SBRY_80260</name>
</gene>
<dbReference type="InterPro" id="IPR024728">
    <property type="entry name" value="PolY_HhH_motif"/>
</dbReference>
<organism evidence="5 6">
    <name type="scientific">Actinacidiphila bryophytorum</name>
    <dbReference type="NCBI Taxonomy" id="1436133"/>
    <lineage>
        <taxon>Bacteria</taxon>
        <taxon>Bacillati</taxon>
        <taxon>Actinomycetota</taxon>
        <taxon>Actinomycetes</taxon>
        <taxon>Kitasatosporales</taxon>
        <taxon>Streptomycetaceae</taxon>
        <taxon>Actinacidiphila</taxon>
    </lineage>
</organism>
<keyword evidence="6" id="KW-1185">Reference proteome</keyword>
<comment type="function">
    <text evidence="3">Poorly processive, error-prone DNA polymerase involved in untargeted mutagenesis. Copies undamaged DNA at stalled replication forks, which arise in vivo from mismatched or misaligned primer ends. These misaligned primers can be extended by PolIV. Exhibits no 3'-5' exonuclease (proofreading) activity. May be involved in translesional synthesis, in conjunction with the beta clamp from PolIII.</text>
</comment>
<dbReference type="Pfam" id="PF11799">
    <property type="entry name" value="IMS_C"/>
    <property type="match status" value="1"/>
</dbReference>
<dbReference type="PANTHER" id="PTHR35369">
    <property type="entry name" value="BLR3025 PROTEIN-RELATED"/>
    <property type="match status" value="1"/>
</dbReference>
<accession>A0A9W4MGT7</accession>
<dbReference type="InterPro" id="IPR036775">
    <property type="entry name" value="DNA_pol_Y-fam_lit_finger_sf"/>
</dbReference>
<dbReference type="SUPFAM" id="SSF100879">
    <property type="entry name" value="Lesion bypass DNA polymerase (Y-family), little finger domain"/>
    <property type="match status" value="1"/>
</dbReference>
<dbReference type="GO" id="GO:0003887">
    <property type="term" value="F:DNA-directed DNA polymerase activity"/>
    <property type="evidence" value="ECO:0007669"/>
    <property type="project" value="UniProtKB-EC"/>
</dbReference>
<dbReference type="InterPro" id="IPR043502">
    <property type="entry name" value="DNA/RNA_pol_sf"/>
</dbReference>
<keyword evidence="5" id="KW-0808">Transferase</keyword>
<evidence type="ECO:0000313" key="6">
    <source>
        <dbReference type="Proteomes" id="UP001153328"/>
    </source>
</evidence>
<dbReference type="Pfam" id="PF11798">
    <property type="entry name" value="IMS_HHH"/>
    <property type="match status" value="1"/>
</dbReference>
<dbReference type="InterPro" id="IPR017961">
    <property type="entry name" value="DNA_pol_Y-fam_little_finger"/>
</dbReference>
<dbReference type="InterPro" id="IPR043128">
    <property type="entry name" value="Rev_trsase/Diguanyl_cyclase"/>
</dbReference>
<dbReference type="InterPro" id="IPR050356">
    <property type="entry name" value="SulA_CellDiv_inhibitor"/>
</dbReference>
<dbReference type="GO" id="GO:0003684">
    <property type="term" value="F:damaged DNA binding"/>
    <property type="evidence" value="ECO:0007669"/>
    <property type="project" value="InterPro"/>
</dbReference>
<keyword evidence="2" id="KW-0227">DNA damage</keyword>
<evidence type="ECO:0000256" key="2">
    <source>
        <dbReference type="ARBA" id="ARBA00022763"/>
    </source>
</evidence>
<evidence type="ECO:0000313" key="5">
    <source>
        <dbReference type="EMBL" id="CAG7657349.1"/>
    </source>
</evidence>
<dbReference type="Gene3D" id="3.30.1490.100">
    <property type="entry name" value="DNA polymerase, Y-family, little finger domain"/>
    <property type="match status" value="1"/>
</dbReference>
<dbReference type="GO" id="GO:0006281">
    <property type="term" value="P:DNA repair"/>
    <property type="evidence" value="ECO:0007669"/>
    <property type="project" value="InterPro"/>
</dbReference>
<dbReference type="Gene3D" id="1.10.150.20">
    <property type="entry name" value="5' to 3' exonuclease, C-terminal subdomain"/>
    <property type="match status" value="1"/>
</dbReference>
<reference evidence="5" key="1">
    <citation type="submission" date="2021-06" db="EMBL/GenBank/DDBJ databases">
        <authorList>
            <person name="Arsene-Ploetze F."/>
        </authorList>
    </citation>
    <scope>NUCLEOTIDE SEQUENCE</scope>
    <source>
        <strain evidence="5">SBRY1</strain>
    </source>
</reference>
<keyword evidence="5" id="KW-0548">Nucleotidyltransferase</keyword>
<dbReference type="Gene3D" id="3.30.70.270">
    <property type="match status" value="1"/>
</dbReference>
<name>A0A9W4MGT7_9ACTN</name>